<reference evidence="3 4" key="1">
    <citation type="submission" date="2016-10" db="EMBL/GenBank/DDBJ databases">
        <authorList>
            <person name="de Groot N.N."/>
        </authorList>
    </citation>
    <scope>NUCLEOTIDE SEQUENCE [LARGE SCALE GENOMIC DNA]</scope>
    <source>
        <strain evidence="3 4">RK1</strain>
    </source>
</reference>
<evidence type="ECO:0000256" key="1">
    <source>
        <dbReference type="ARBA" id="ARBA00022729"/>
    </source>
</evidence>
<dbReference type="Gene3D" id="2.130.10.130">
    <property type="entry name" value="Integrin alpha, N-terminal"/>
    <property type="match status" value="2"/>
</dbReference>
<dbReference type="Pfam" id="PF13517">
    <property type="entry name" value="FG-GAP_3"/>
    <property type="match status" value="2"/>
</dbReference>
<organism evidence="3 4">
    <name type="scientific">Parapedobacter indicus</name>
    <dbReference type="NCBI Taxonomy" id="1477437"/>
    <lineage>
        <taxon>Bacteria</taxon>
        <taxon>Pseudomonadati</taxon>
        <taxon>Bacteroidota</taxon>
        <taxon>Sphingobacteriia</taxon>
        <taxon>Sphingobacteriales</taxon>
        <taxon>Sphingobacteriaceae</taxon>
        <taxon>Parapedobacter</taxon>
    </lineage>
</organism>
<proteinExistence type="predicted"/>
<dbReference type="PANTHER" id="PTHR44103:SF1">
    <property type="entry name" value="PROPROTEIN CONVERTASE P"/>
    <property type="match status" value="1"/>
</dbReference>
<sequence>MMFIFFNNTRNRWVRTTVLASLLCGIATTLLQAQQHEKIKFTPYFVAAESFESVGVIDVNNDGKPDLVSGDFYYLNEGDAKTIFRKRVRLGDQPAFAEYFDDFATIPLDVNQDGRMDFVTGGWFGEALRWHENPGTNSEWPAHEIAKVGNVETVRAWDLDNDGVVEIVPNTPNSPLHYFKLEGPGKFVRYEIGDYKSHGLGYGDINGDGKGDFVVKNGWIENKGNNQWVFHQDFDMGAHASIPILVTDLNGDGKNDLIAGTAHDYGIYWYEQQVTGGKRSFKKHLIDDTASQYHELVWTDITGDGKPELITGKRYRAHNDGDPGAHDDVGLYYFTWDGKSFTKNVIAYGPPGVGKGTGIYMDVADLRGSGRKDIVVAGKDGLWVFFNEGFE</sequence>
<keyword evidence="1 2" id="KW-0732">Signal</keyword>
<dbReference type="EMBL" id="FOQO01000003">
    <property type="protein sequence ID" value="SFI38263.1"/>
    <property type="molecule type" value="Genomic_DNA"/>
</dbReference>
<dbReference type="InterPro" id="IPR028994">
    <property type="entry name" value="Integrin_alpha_N"/>
</dbReference>
<dbReference type="SUPFAM" id="SSF69318">
    <property type="entry name" value="Integrin alpha N-terminal domain"/>
    <property type="match status" value="1"/>
</dbReference>
<dbReference type="STRING" id="1477437.SAMN05444682_103463"/>
<name>A0A1I3HRL3_9SPHI</name>
<dbReference type="Proteomes" id="UP000198670">
    <property type="component" value="Unassembled WGS sequence"/>
</dbReference>
<feature type="chain" id="PRO_5011498695" evidence="2">
    <location>
        <begin position="34"/>
        <end position="391"/>
    </location>
</feature>
<evidence type="ECO:0000313" key="3">
    <source>
        <dbReference type="EMBL" id="SFI38263.1"/>
    </source>
</evidence>
<protein>
    <submittedName>
        <fullName evidence="3">Repeat domain-containing protein</fullName>
    </submittedName>
</protein>
<dbReference type="AlphaFoldDB" id="A0A1I3HRL3"/>
<keyword evidence="4" id="KW-1185">Reference proteome</keyword>
<feature type="signal peptide" evidence="2">
    <location>
        <begin position="1"/>
        <end position="33"/>
    </location>
</feature>
<dbReference type="InterPro" id="IPR013517">
    <property type="entry name" value="FG-GAP"/>
</dbReference>
<gene>
    <name evidence="3" type="ORF">SAMN05444682_103463</name>
</gene>
<dbReference type="PANTHER" id="PTHR44103">
    <property type="entry name" value="PROPROTEIN CONVERTASE P"/>
    <property type="match status" value="1"/>
</dbReference>
<evidence type="ECO:0000313" key="4">
    <source>
        <dbReference type="Proteomes" id="UP000198670"/>
    </source>
</evidence>
<dbReference type="RefSeq" id="WP_218146522.1">
    <property type="nucleotide sequence ID" value="NZ_FOQO01000003.1"/>
</dbReference>
<accession>A0A1I3HRL3</accession>
<evidence type="ECO:0000256" key="2">
    <source>
        <dbReference type="SAM" id="SignalP"/>
    </source>
</evidence>